<evidence type="ECO:0000313" key="10">
    <source>
        <dbReference type="Proteomes" id="UP000319986"/>
    </source>
</evidence>
<reference evidence="6 10" key="4">
    <citation type="submission" date="2019-06" db="EMBL/GenBank/DDBJ databases">
        <title>Whole genome shotgun sequence of Corynebacterium variabile NBRC 15286.</title>
        <authorList>
            <person name="Hosoyama A."/>
            <person name="Uohara A."/>
            <person name="Ohji S."/>
            <person name="Ichikawa N."/>
        </authorList>
    </citation>
    <scope>NUCLEOTIDE SEQUENCE [LARGE SCALE GENOMIC DNA]</scope>
    <source>
        <strain evidence="6 10">NBRC 15286</strain>
    </source>
</reference>
<evidence type="ECO:0000313" key="9">
    <source>
        <dbReference type="Proteomes" id="UP000260925"/>
    </source>
</evidence>
<dbReference type="InterPro" id="IPR042261">
    <property type="entry name" value="Lsr2-like_dimerization"/>
</dbReference>
<protein>
    <submittedName>
        <fullName evidence="5 6">Lsr2</fullName>
    </submittedName>
</protein>
<dbReference type="RefSeq" id="WP_014011300.1">
    <property type="nucleotide sequence ID" value="NZ_BJNT01000005.1"/>
</dbReference>
<dbReference type="EMBL" id="DMDD01000276">
    <property type="protein sequence ID" value="HAF73345.1"/>
    <property type="molecule type" value="Genomic_DNA"/>
</dbReference>
<dbReference type="InterPro" id="IPR024412">
    <property type="entry name" value="Lsr2_dim_dom"/>
</dbReference>
<feature type="compositionally biased region" description="Basic and acidic residues" evidence="2">
    <location>
        <begin position="80"/>
        <end position="95"/>
    </location>
</feature>
<sequence length="120" mass="13339">MARREVTQFFDDLDGTALSADDVNVVEFSYAGSDYTLDLSEDNALKFAIDLEPYLKVATKVAKTRSTRSRSTGAAAPKSDPNRNKRIREWARDNGHTVSARGQISHEIISAYEEANPSDR</sequence>
<reference evidence="5" key="2">
    <citation type="submission" date="2015-11" db="EMBL/GenBank/DDBJ databases">
        <authorList>
            <person name="Zhang Y."/>
            <person name="Guo Z."/>
        </authorList>
    </citation>
    <scope>NUCLEOTIDE SEQUENCE [LARGE SCALE GENOMIC DNA]</scope>
    <source>
        <strain evidence="5">Mu292</strain>
    </source>
</reference>
<dbReference type="Proteomes" id="UP000319986">
    <property type="component" value="Unassembled WGS sequence"/>
</dbReference>
<dbReference type="Pfam" id="PF23359">
    <property type="entry name" value="Lsr2_DNA-bd"/>
    <property type="match status" value="1"/>
</dbReference>
<dbReference type="OrthoDB" id="4113332at2"/>
<dbReference type="GO" id="GO:0003677">
    <property type="term" value="F:DNA binding"/>
    <property type="evidence" value="ECO:0007669"/>
    <property type="project" value="UniProtKB-KW"/>
</dbReference>
<accession>A0A0X8XW09</accession>
<evidence type="ECO:0000313" key="5">
    <source>
        <dbReference type="EMBL" id="CUU67503.1"/>
    </source>
</evidence>
<dbReference type="Proteomes" id="UP000260925">
    <property type="component" value="Unassembled WGS sequence"/>
</dbReference>
<proteinExistence type="predicted"/>
<reference evidence="7 9" key="3">
    <citation type="journal article" date="2018" name="Nat. Biotechnol.">
        <title>A standardized bacterial taxonomy based on genome phylogeny substantially revises the tree of life.</title>
        <authorList>
            <person name="Parks D.H."/>
            <person name="Chuvochina M."/>
            <person name="Waite D.W."/>
            <person name="Rinke C."/>
            <person name="Skarshewski A."/>
            <person name="Chaumeil P.A."/>
            <person name="Hugenholtz P."/>
        </authorList>
    </citation>
    <scope>NUCLEOTIDE SEQUENCE [LARGE SCALE GENOMIC DNA]</scope>
    <source>
        <strain evidence="7">UBA9851</strain>
    </source>
</reference>
<dbReference type="Gene3D" id="4.10.320.10">
    <property type="entry name" value="E3-binding domain"/>
    <property type="match status" value="1"/>
</dbReference>
<dbReference type="GO" id="GO:0016746">
    <property type="term" value="F:acyltransferase activity"/>
    <property type="evidence" value="ECO:0007669"/>
    <property type="project" value="InterPro"/>
</dbReference>
<dbReference type="InterPro" id="IPR036625">
    <property type="entry name" value="E3-bd_dom_sf"/>
</dbReference>
<evidence type="ECO:0000259" key="3">
    <source>
        <dbReference type="Pfam" id="PF11774"/>
    </source>
</evidence>
<keyword evidence="8" id="KW-1185">Reference proteome</keyword>
<feature type="domain" description="Lsr2 DNA-binding" evidence="4">
    <location>
        <begin position="80"/>
        <end position="115"/>
    </location>
</feature>
<dbReference type="Gene3D" id="3.30.60.230">
    <property type="entry name" value="Lsr2, dimerization domain"/>
    <property type="match status" value="1"/>
</dbReference>
<name>A0A0X8XW09_9CORY</name>
<keyword evidence="1" id="KW-0238">DNA-binding</keyword>
<dbReference type="Proteomes" id="UP000182498">
    <property type="component" value="Unassembled WGS sequence"/>
</dbReference>
<dbReference type="Pfam" id="PF11774">
    <property type="entry name" value="Lsr2"/>
    <property type="match status" value="1"/>
</dbReference>
<evidence type="ECO:0000256" key="2">
    <source>
        <dbReference type="SAM" id="MobiDB-lite"/>
    </source>
</evidence>
<evidence type="ECO:0000256" key="1">
    <source>
        <dbReference type="ARBA" id="ARBA00023125"/>
    </source>
</evidence>
<feature type="region of interest" description="Disordered" evidence="2">
    <location>
        <begin position="63"/>
        <end position="120"/>
    </location>
</feature>
<gene>
    <name evidence="6" type="ORF">CVA01_08780</name>
    <name evidence="5" type="ORF">CVAR292_02866</name>
    <name evidence="7" type="ORF">DCL06_11615</name>
</gene>
<dbReference type="OMA" id="RIPKHVY"/>
<evidence type="ECO:0000313" key="7">
    <source>
        <dbReference type="EMBL" id="HAF73345.1"/>
    </source>
</evidence>
<feature type="domain" description="Lsr2 dimerization" evidence="3">
    <location>
        <begin position="1"/>
        <end position="61"/>
    </location>
</feature>
<dbReference type="AlphaFoldDB" id="A0A0X8XW09"/>
<dbReference type="EMBL" id="BJNT01000005">
    <property type="protein sequence ID" value="GEC85564.1"/>
    <property type="molecule type" value="Genomic_DNA"/>
</dbReference>
<reference evidence="8" key="1">
    <citation type="submission" date="2015-11" db="EMBL/GenBank/DDBJ databases">
        <authorList>
            <person name="Dugat-Bony E."/>
        </authorList>
    </citation>
    <scope>NUCLEOTIDE SEQUENCE [LARGE SCALE GENOMIC DNA]</scope>
    <source>
        <strain evidence="8">Mu292</strain>
    </source>
</reference>
<dbReference type="InterPro" id="IPR055370">
    <property type="entry name" value="Lsr2_DNA-bd"/>
</dbReference>
<evidence type="ECO:0000313" key="6">
    <source>
        <dbReference type="EMBL" id="GEC85564.1"/>
    </source>
</evidence>
<dbReference type="GeneID" id="82887022"/>
<evidence type="ECO:0000259" key="4">
    <source>
        <dbReference type="Pfam" id="PF23359"/>
    </source>
</evidence>
<evidence type="ECO:0000313" key="8">
    <source>
        <dbReference type="Proteomes" id="UP000182498"/>
    </source>
</evidence>
<dbReference type="EMBL" id="FAUH01000028">
    <property type="protein sequence ID" value="CUU67503.1"/>
    <property type="molecule type" value="Genomic_DNA"/>
</dbReference>
<organism evidence="5 8">
    <name type="scientific">Corynebacterium variabile</name>
    <dbReference type="NCBI Taxonomy" id="1727"/>
    <lineage>
        <taxon>Bacteria</taxon>
        <taxon>Bacillati</taxon>
        <taxon>Actinomycetota</taxon>
        <taxon>Actinomycetes</taxon>
        <taxon>Mycobacteriales</taxon>
        <taxon>Corynebacteriaceae</taxon>
        <taxon>Corynebacterium</taxon>
    </lineage>
</organism>